<name>A0A1F5ENP0_9BACT</name>
<sequence length="191" mass="22118">MLSHHKSLTDTHICDILYIRKYGCQGLSQNSLKFEKKVLEIGKERKMKRYTILVDETKTAEELAAEGKYDFFPRLRPDFFPRPIGGKREKREVSLFPCERWRPRKVVEMEMVRVGYRMGTVHELLSLGIAEPVLQMQSPIISLGNVFCLWLSNRGKPTVCSWPGGRSLHLEESSLIFDWPAEAYFIGSRLP</sequence>
<proteinExistence type="predicted"/>
<protein>
    <submittedName>
        <fullName evidence="1">Uncharacterized protein</fullName>
    </submittedName>
</protein>
<dbReference type="EMBL" id="MEZZ01000019">
    <property type="protein sequence ID" value="OGD68856.1"/>
    <property type="molecule type" value="Genomic_DNA"/>
</dbReference>
<evidence type="ECO:0000313" key="1">
    <source>
        <dbReference type="EMBL" id="OGD68856.1"/>
    </source>
</evidence>
<dbReference type="AlphaFoldDB" id="A0A1F5ENP0"/>
<dbReference type="Proteomes" id="UP000186670">
    <property type="component" value="Unassembled WGS sequence"/>
</dbReference>
<evidence type="ECO:0000313" key="2">
    <source>
        <dbReference type="Proteomes" id="UP000186670"/>
    </source>
</evidence>
<comment type="caution">
    <text evidence="1">The sequence shown here is derived from an EMBL/GenBank/DDBJ whole genome shotgun (WGS) entry which is preliminary data.</text>
</comment>
<accession>A0A1F5ENP0</accession>
<organism evidence="1 2">
    <name type="scientific">Candidatus Campbellbacteria bacterium RIFCSPHIGHO2_01_FULL_34_10</name>
    <dbReference type="NCBI Taxonomy" id="1797577"/>
    <lineage>
        <taxon>Bacteria</taxon>
        <taxon>Candidatus Campbelliibacteriota</taxon>
    </lineage>
</organism>
<reference evidence="1 2" key="1">
    <citation type="journal article" date="2016" name="Nat. Commun.">
        <title>Thousands of microbial genomes shed light on interconnected biogeochemical processes in an aquifer system.</title>
        <authorList>
            <person name="Anantharaman K."/>
            <person name="Brown C.T."/>
            <person name="Hug L.A."/>
            <person name="Sharon I."/>
            <person name="Castelle C.J."/>
            <person name="Probst A.J."/>
            <person name="Thomas B.C."/>
            <person name="Singh A."/>
            <person name="Wilkins M.J."/>
            <person name="Karaoz U."/>
            <person name="Brodie E.L."/>
            <person name="Williams K.H."/>
            <person name="Hubbard S.S."/>
            <person name="Banfield J.F."/>
        </authorList>
    </citation>
    <scope>NUCLEOTIDE SEQUENCE [LARGE SCALE GENOMIC DNA]</scope>
</reference>
<gene>
    <name evidence="1" type="ORF">A2811_00050</name>
</gene>